<keyword evidence="3" id="KW-1185">Reference proteome</keyword>
<dbReference type="STRING" id="296218.AWN68_14060"/>
<keyword evidence="1" id="KW-0472">Membrane</keyword>
<dbReference type="AlphaFoldDB" id="A0A150XUT1"/>
<comment type="caution">
    <text evidence="2">The sequence shown here is derived from an EMBL/GenBank/DDBJ whole genome shotgun (WGS) entry which is preliminary data.</text>
</comment>
<feature type="transmembrane region" description="Helical" evidence="1">
    <location>
        <begin position="59"/>
        <end position="78"/>
    </location>
</feature>
<proteinExistence type="predicted"/>
<evidence type="ECO:0000256" key="1">
    <source>
        <dbReference type="SAM" id="Phobius"/>
    </source>
</evidence>
<organism evidence="2 3">
    <name type="scientific">Roseivirga echinicomitans</name>
    <dbReference type="NCBI Taxonomy" id="296218"/>
    <lineage>
        <taxon>Bacteria</taxon>
        <taxon>Pseudomonadati</taxon>
        <taxon>Bacteroidota</taxon>
        <taxon>Cytophagia</taxon>
        <taxon>Cytophagales</taxon>
        <taxon>Roseivirgaceae</taxon>
        <taxon>Roseivirga</taxon>
    </lineage>
</organism>
<keyword evidence="1" id="KW-1133">Transmembrane helix</keyword>
<accession>A0A150XUT1</accession>
<dbReference type="Proteomes" id="UP000075615">
    <property type="component" value="Unassembled WGS sequence"/>
</dbReference>
<protein>
    <submittedName>
        <fullName evidence="2">Uncharacterized protein</fullName>
    </submittedName>
</protein>
<reference evidence="2 3" key="1">
    <citation type="submission" date="2016-01" db="EMBL/GenBank/DDBJ databases">
        <title>Genome sequencing of Roseivirga echinicomitans KMM 6058.</title>
        <authorList>
            <person name="Selvaratnam C."/>
            <person name="Thevarajoo S."/>
            <person name="Goh K.M."/>
            <person name="Ee R."/>
            <person name="Chan K.-G."/>
            <person name="Chong C.S."/>
        </authorList>
    </citation>
    <scope>NUCLEOTIDE SEQUENCE [LARGE SCALE GENOMIC DNA]</scope>
    <source>
        <strain evidence="2 3">KMM 6058</strain>
    </source>
</reference>
<keyword evidence="1" id="KW-0812">Transmembrane</keyword>
<dbReference type="EMBL" id="LRDB01000003">
    <property type="protein sequence ID" value="KYG82385.1"/>
    <property type="molecule type" value="Genomic_DNA"/>
</dbReference>
<gene>
    <name evidence="2" type="ORF">AWN68_14060</name>
</gene>
<name>A0A150XUT1_9BACT</name>
<sequence>MSMKNENNIENKISQALNSIEGIESAEVKPFFYTRLQAKMENEIAPSYGRFSILANLKLSLAMLAVIMVFNLTSLVFLTSSQDTSSTATSALDEFSEEYFSSPNNYDYLNEY</sequence>
<evidence type="ECO:0000313" key="2">
    <source>
        <dbReference type="EMBL" id="KYG82385.1"/>
    </source>
</evidence>
<evidence type="ECO:0000313" key="3">
    <source>
        <dbReference type="Proteomes" id="UP000075615"/>
    </source>
</evidence>